<evidence type="ECO:0000256" key="2">
    <source>
        <dbReference type="ARBA" id="ARBA00008856"/>
    </source>
</evidence>
<evidence type="ECO:0000256" key="5">
    <source>
        <dbReference type="ARBA" id="ARBA00022490"/>
    </source>
</evidence>
<evidence type="ECO:0000256" key="1">
    <source>
        <dbReference type="ARBA" id="ARBA00004496"/>
    </source>
</evidence>
<feature type="region of interest" description="Disordered" evidence="6">
    <location>
        <begin position="273"/>
        <end position="292"/>
    </location>
</feature>
<dbReference type="STRING" id="1890364.A0A2P6P0R7"/>
<comment type="similarity">
    <text evidence="2">Belongs to the Rab3-GAP catalytic subunit family.</text>
</comment>
<keyword evidence="9" id="KW-1185">Reference proteome</keyword>
<dbReference type="GO" id="GO:0005096">
    <property type="term" value="F:GTPase activator activity"/>
    <property type="evidence" value="ECO:0007669"/>
    <property type="project" value="UniProtKB-KW"/>
</dbReference>
<evidence type="ECO:0000259" key="7">
    <source>
        <dbReference type="Pfam" id="PF13890"/>
    </source>
</evidence>
<comment type="subcellular location">
    <subcellularLocation>
        <location evidence="1">Cytoplasm</location>
    </subcellularLocation>
</comment>
<dbReference type="InParanoid" id="A0A2P6P0R7"/>
<feature type="domain" description="Rab3GAP catalytic subunit conserved" evidence="7">
    <location>
        <begin position="608"/>
        <end position="744"/>
    </location>
</feature>
<proteinExistence type="inferred from homology"/>
<dbReference type="EMBL" id="MDYQ01000001">
    <property type="protein sequence ID" value="PRP89790.1"/>
    <property type="molecule type" value="Genomic_DNA"/>
</dbReference>
<feature type="region of interest" description="Disordered" evidence="6">
    <location>
        <begin position="566"/>
        <end position="613"/>
    </location>
</feature>
<dbReference type="OrthoDB" id="17346at2759"/>
<organism evidence="8 9">
    <name type="scientific">Planoprotostelium fungivorum</name>
    <dbReference type="NCBI Taxonomy" id="1890364"/>
    <lineage>
        <taxon>Eukaryota</taxon>
        <taxon>Amoebozoa</taxon>
        <taxon>Evosea</taxon>
        <taxon>Variosea</taxon>
        <taxon>Cavosteliida</taxon>
        <taxon>Cavosteliaceae</taxon>
        <taxon>Planoprotostelium</taxon>
    </lineage>
</organism>
<dbReference type="InterPro" id="IPR026147">
    <property type="entry name" value="Rab3GAP1_conserved"/>
</dbReference>
<dbReference type="PANTHER" id="PTHR21422">
    <property type="entry name" value="RAB3 GTPASE-ACTIVATING PROTEIN CATALYTIC SUBUNIT"/>
    <property type="match status" value="1"/>
</dbReference>
<evidence type="ECO:0000256" key="3">
    <source>
        <dbReference type="ARBA" id="ARBA00015817"/>
    </source>
</evidence>
<dbReference type="InterPro" id="IPR045700">
    <property type="entry name" value="Rab3GAP1"/>
</dbReference>
<feature type="compositionally biased region" description="Polar residues" evidence="6">
    <location>
        <begin position="589"/>
        <end position="603"/>
    </location>
</feature>
<dbReference type="PANTHER" id="PTHR21422:SF9">
    <property type="entry name" value="RAB3 GTPASE-ACTIVATING PROTEIN CATALYTIC SUBUNIT"/>
    <property type="match status" value="1"/>
</dbReference>
<keyword evidence="5" id="KW-0963">Cytoplasm</keyword>
<evidence type="ECO:0000313" key="8">
    <source>
        <dbReference type="EMBL" id="PRP89790.1"/>
    </source>
</evidence>
<reference evidence="8 9" key="1">
    <citation type="journal article" date="2018" name="Genome Biol. Evol.">
        <title>Multiple Roots of Fruiting Body Formation in Amoebozoa.</title>
        <authorList>
            <person name="Hillmann F."/>
            <person name="Forbes G."/>
            <person name="Novohradska S."/>
            <person name="Ferling I."/>
            <person name="Riege K."/>
            <person name="Groth M."/>
            <person name="Westermann M."/>
            <person name="Marz M."/>
            <person name="Spaller T."/>
            <person name="Winckler T."/>
            <person name="Schaap P."/>
            <person name="Glockner G."/>
        </authorList>
    </citation>
    <scope>NUCLEOTIDE SEQUENCE [LARGE SCALE GENOMIC DNA]</scope>
    <source>
        <strain evidence="8 9">Jena</strain>
    </source>
</reference>
<evidence type="ECO:0000256" key="6">
    <source>
        <dbReference type="SAM" id="MobiDB-lite"/>
    </source>
</evidence>
<dbReference type="Pfam" id="PF13890">
    <property type="entry name" value="Rab3-GTPase_cat"/>
    <property type="match status" value="1"/>
</dbReference>
<feature type="region of interest" description="Disordered" evidence="6">
    <location>
        <begin position="1"/>
        <end position="46"/>
    </location>
</feature>
<sequence>MNAKRAISFKWSDDEGFESASEGSRGDEEPQAVPVRAAEPAISDEDVEDITDKEEPFEIVDYTSVTPWEKLVSSVEQLLNQWWIGETDEGIVEDNVSERKNYNSRFGVKEYIIVTASDPSESISSSMANTLLSVMAVAYNNILPAARRREKMREDVRFTVPCFVAVGERWQGKYLGWCNNPIITPSPHLDPYTEVSARFDADSLSSVPDSASDVEGLLSLFLQRIDQISSIYTDCAPIKERFGYHHPVTFSSKFTFMVTRDDLQSLDPKMELKASPNVSTGRDGAAVPTGSRGIVETPKLTTRLETNRLLWYPPEDPIETLDFGASWHFETLHECLSVIRDGVNVSDEQVLKAPRWDLRCVFDEKPSAFLSQRMHFLCRVAKRSESYNSIGKLFASPPASVTVDENEMSTPTEPQNYVHSVNTGMMNAVNVVTRSLGPEFLESEKVPSITEVDTSIRDVFGISPTGRRLDRNFTQIEGDDVTLPSAKGAPPRSLLAFFLVHLLNTPVNLKSLGLLWGEFVRESRVCWESKIPLPNVKYDRIDLRSCLIHQKLQLLNYCIQNAENKEEAGASSEDEEPVTGSPEKKKMTRSSVKQAKDTSTTIPDTYCANGRPMMCPNTQTQGLMTEDMLMEQEEIFFKLGDSEEGQRKRAVMQSSSLVSDMQSFKAANAGAQLVDFIRWHSPRDFIEEQPFDPLHPRGDLSVRMKIPGNLWQTCWDECEGRPPSQQKPLFHSVREAEKILHYMETINPSDLTRQLIAVGMTTVYGNLTSQPVASLSPVRAALDRLNLEMRRIDWSDVEGVTEGFEGIKSILAEAEMKMYQAKSLSTKLPNEIEMVSDLMEKEECKVHPTKRLKVLRIFTAKRGRLPAPDSKEFVLRNIEREEVETKNKRRGSVGSQQEEGRIGQMFRLYSITTDIEFRVAFASVVKQANDGF</sequence>
<accession>A0A2P6P0R7</accession>
<dbReference type="Proteomes" id="UP000241769">
    <property type="component" value="Unassembled WGS sequence"/>
</dbReference>
<comment type="caution">
    <text evidence="8">The sequence shown here is derived from an EMBL/GenBank/DDBJ whole genome shotgun (WGS) entry which is preliminary data.</text>
</comment>
<dbReference type="AlphaFoldDB" id="A0A2P6P0R7"/>
<keyword evidence="4" id="KW-0343">GTPase activation</keyword>
<protein>
    <recommendedName>
        <fullName evidence="3">Rab3 GTPase-activating protein catalytic subunit</fullName>
    </recommendedName>
</protein>
<name>A0A2P6P0R7_9EUKA</name>
<gene>
    <name evidence="8" type="ORF">PROFUN_00132</name>
</gene>
<evidence type="ECO:0000313" key="9">
    <source>
        <dbReference type="Proteomes" id="UP000241769"/>
    </source>
</evidence>
<evidence type="ECO:0000256" key="4">
    <source>
        <dbReference type="ARBA" id="ARBA00022468"/>
    </source>
</evidence>
<dbReference type="GO" id="GO:0005737">
    <property type="term" value="C:cytoplasm"/>
    <property type="evidence" value="ECO:0007669"/>
    <property type="project" value="UniProtKB-SubCell"/>
</dbReference>